<feature type="chain" id="PRO_5046270191" description="Lipoprotein" evidence="1">
    <location>
        <begin position="24"/>
        <end position="199"/>
    </location>
</feature>
<gene>
    <name evidence="2" type="ORF">M8A51_11240</name>
</gene>
<evidence type="ECO:0000256" key="1">
    <source>
        <dbReference type="SAM" id="SignalP"/>
    </source>
</evidence>
<evidence type="ECO:0000313" key="2">
    <source>
        <dbReference type="EMBL" id="MCM5680107.1"/>
    </source>
</evidence>
<keyword evidence="3" id="KW-1185">Reference proteome</keyword>
<sequence length="199" mass="20929">MRALVTFVLCVALASQLSGCATADSRPLVDSTASKTFTLQKIEGGGKSQAELDAENEKQIEDRLQEVLNFCLPRLSGYEKASVDQAKRAYWLSMSGLVAGSVVAPALTAANATANATYIAAFSGWGGATNFAGQALRTSGLSGSTIAETRNGIIKNVREAIGIASDGTKTFEERRGALMRARSECIIYEIAVPSIPSSD</sequence>
<comment type="caution">
    <text evidence="2">The sequence shown here is derived from an EMBL/GenBank/DDBJ whole genome shotgun (WGS) entry which is preliminary data.</text>
</comment>
<dbReference type="EMBL" id="JAMKFE010000005">
    <property type="protein sequence ID" value="MCM5680107.1"/>
    <property type="molecule type" value="Genomic_DNA"/>
</dbReference>
<protein>
    <recommendedName>
        <fullName evidence="4">Lipoprotein</fullName>
    </recommendedName>
</protein>
<name>A0ABT0YN20_9BURK</name>
<organism evidence="2 3">
    <name type="scientific">Caldimonas mangrovi</name>
    <dbReference type="NCBI Taxonomy" id="2944811"/>
    <lineage>
        <taxon>Bacteria</taxon>
        <taxon>Pseudomonadati</taxon>
        <taxon>Pseudomonadota</taxon>
        <taxon>Betaproteobacteria</taxon>
        <taxon>Burkholderiales</taxon>
        <taxon>Sphaerotilaceae</taxon>
        <taxon>Caldimonas</taxon>
    </lineage>
</organism>
<reference evidence="2" key="1">
    <citation type="submission" date="2022-05" db="EMBL/GenBank/DDBJ databases">
        <title>Schlegelella sp. nov., isolated from mangrove soil.</title>
        <authorList>
            <person name="Liu Y."/>
            <person name="Ge X."/>
            <person name="Liu W."/>
        </authorList>
    </citation>
    <scope>NUCLEOTIDE SEQUENCE</scope>
    <source>
        <strain evidence="2">S2-27</strain>
    </source>
</reference>
<feature type="signal peptide" evidence="1">
    <location>
        <begin position="1"/>
        <end position="23"/>
    </location>
</feature>
<evidence type="ECO:0008006" key="4">
    <source>
        <dbReference type="Google" id="ProtNLM"/>
    </source>
</evidence>
<dbReference type="Proteomes" id="UP001165541">
    <property type="component" value="Unassembled WGS sequence"/>
</dbReference>
<accession>A0ABT0YN20</accession>
<proteinExistence type="predicted"/>
<evidence type="ECO:0000313" key="3">
    <source>
        <dbReference type="Proteomes" id="UP001165541"/>
    </source>
</evidence>
<dbReference type="RefSeq" id="WP_251778404.1">
    <property type="nucleotide sequence ID" value="NZ_JAMKFE010000005.1"/>
</dbReference>
<keyword evidence="1" id="KW-0732">Signal</keyword>